<dbReference type="PANTHER" id="PTHR43214:SF24">
    <property type="entry name" value="TRANSCRIPTIONAL REGULATORY PROTEIN NARL-RELATED"/>
    <property type="match status" value="1"/>
</dbReference>
<dbReference type="AlphaFoldDB" id="A0A4R2ISD6"/>
<evidence type="ECO:0000313" key="6">
    <source>
        <dbReference type="Proteomes" id="UP000295680"/>
    </source>
</evidence>
<dbReference type="Gene3D" id="1.10.10.10">
    <property type="entry name" value="Winged helix-like DNA-binding domain superfamily/Winged helix DNA-binding domain"/>
    <property type="match status" value="1"/>
</dbReference>
<proteinExistence type="predicted"/>
<keyword evidence="6" id="KW-1185">Reference proteome</keyword>
<comment type="caution">
    <text evidence="5">The sequence shown here is derived from an EMBL/GenBank/DDBJ whole genome shotgun (WGS) entry which is preliminary data.</text>
</comment>
<name>A0A4R2ISD6_9PSEU</name>
<accession>A0A4R2ISD6</accession>
<evidence type="ECO:0000256" key="2">
    <source>
        <dbReference type="ARBA" id="ARBA00023125"/>
    </source>
</evidence>
<reference evidence="5 6" key="1">
    <citation type="submission" date="2019-03" db="EMBL/GenBank/DDBJ databases">
        <title>Genomic Encyclopedia of Type Strains, Phase IV (KMG-IV): sequencing the most valuable type-strain genomes for metagenomic binning, comparative biology and taxonomic classification.</title>
        <authorList>
            <person name="Goeker M."/>
        </authorList>
    </citation>
    <scope>NUCLEOTIDE SEQUENCE [LARGE SCALE GENOMIC DNA]</scope>
    <source>
        <strain evidence="5 6">DSM 45934</strain>
    </source>
</reference>
<sequence length="90" mass="9988">MTDLVDLRPREREVLALMAQGCSNAGIARQLYLTPAAVEKHVSSVFTKLGLSPSPDENRRVHAVLWYLSLTQPAFRRVSVVTQGNRPSGR</sequence>
<dbReference type="Proteomes" id="UP000295680">
    <property type="component" value="Unassembled WGS sequence"/>
</dbReference>
<dbReference type="PRINTS" id="PR00038">
    <property type="entry name" value="HTHLUXR"/>
</dbReference>
<evidence type="ECO:0000313" key="5">
    <source>
        <dbReference type="EMBL" id="TCO47366.1"/>
    </source>
</evidence>
<evidence type="ECO:0000256" key="3">
    <source>
        <dbReference type="ARBA" id="ARBA00023163"/>
    </source>
</evidence>
<evidence type="ECO:0000256" key="1">
    <source>
        <dbReference type="ARBA" id="ARBA00023015"/>
    </source>
</evidence>
<dbReference type="RefSeq" id="WP_424923449.1">
    <property type="nucleotide sequence ID" value="NZ_SLWS01000017.1"/>
</dbReference>
<dbReference type="GO" id="GO:0006355">
    <property type="term" value="P:regulation of DNA-templated transcription"/>
    <property type="evidence" value="ECO:0007669"/>
    <property type="project" value="InterPro"/>
</dbReference>
<protein>
    <submittedName>
        <fullName evidence="5">Regulatory LuxR family protein</fullName>
    </submittedName>
</protein>
<dbReference type="InterPro" id="IPR000792">
    <property type="entry name" value="Tscrpt_reg_LuxR_C"/>
</dbReference>
<dbReference type="Pfam" id="PF00196">
    <property type="entry name" value="GerE"/>
    <property type="match status" value="1"/>
</dbReference>
<keyword evidence="3" id="KW-0804">Transcription</keyword>
<dbReference type="SMART" id="SM00421">
    <property type="entry name" value="HTH_LUXR"/>
    <property type="match status" value="1"/>
</dbReference>
<feature type="domain" description="HTH luxR-type" evidence="4">
    <location>
        <begin position="1"/>
        <end position="71"/>
    </location>
</feature>
<gene>
    <name evidence="5" type="ORF">EV192_117106</name>
</gene>
<dbReference type="PROSITE" id="PS50043">
    <property type="entry name" value="HTH_LUXR_2"/>
    <property type="match status" value="1"/>
</dbReference>
<dbReference type="EMBL" id="SLWS01000017">
    <property type="protein sequence ID" value="TCO47366.1"/>
    <property type="molecule type" value="Genomic_DNA"/>
</dbReference>
<organism evidence="5 6">
    <name type="scientific">Actinocrispum wychmicini</name>
    <dbReference type="NCBI Taxonomy" id="1213861"/>
    <lineage>
        <taxon>Bacteria</taxon>
        <taxon>Bacillati</taxon>
        <taxon>Actinomycetota</taxon>
        <taxon>Actinomycetes</taxon>
        <taxon>Pseudonocardiales</taxon>
        <taxon>Pseudonocardiaceae</taxon>
        <taxon>Actinocrispum</taxon>
    </lineage>
</organism>
<dbReference type="InterPro" id="IPR039420">
    <property type="entry name" value="WalR-like"/>
</dbReference>
<keyword evidence="2" id="KW-0238">DNA-binding</keyword>
<dbReference type="CDD" id="cd06170">
    <property type="entry name" value="LuxR_C_like"/>
    <property type="match status" value="1"/>
</dbReference>
<dbReference type="SUPFAM" id="SSF46894">
    <property type="entry name" value="C-terminal effector domain of the bipartite response regulators"/>
    <property type="match status" value="1"/>
</dbReference>
<evidence type="ECO:0000259" key="4">
    <source>
        <dbReference type="PROSITE" id="PS50043"/>
    </source>
</evidence>
<keyword evidence="1" id="KW-0805">Transcription regulation</keyword>
<dbReference type="PANTHER" id="PTHR43214">
    <property type="entry name" value="TWO-COMPONENT RESPONSE REGULATOR"/>
    <property type="match status" value="1"/>
</dbReference>
<dbReference type="InterPro" id="IPR016032">
    <property type="entry name" value="Sig_transdc_resp-reg_C-effctor"/>
</dbReference>
<dbReference type="GO" id="GO:0003677">
    <property type="term" value="F:DNA binding"/>
    <property type="evidence" value="ECO:0007669"/>
    <property type="project" value="UniProtKB-KW"/>
</dbReference>
<dbReference type="InterPro" id="IPR036388">
    <property type="entry name" value="WH-like_DNA-bd_sf"/>
</dbReference>